<evidence type="ECO:0000313" key="2">
    <source>
        <dbReference type="EMBL" id="RUS25446.1"/>
    </source>
</evidence>
<accession>A0A433Q6P1</accession>
<evidence type="ECO:0000313" key="3">
    <source>
        <dbReference type="Proteomes" id="UP000274822"/>
    </source>
</evidence>
<protein>
    <submittedName>
        <fullName evidence="2">Uncharacterized protein</fullName>
    </submittedName>
</protein>
<evidence type="ECO:0000256" key="1">
    <source>
        <dbReference type="SAM" id="MobiDB-lite"/>
    </source>
</evidence>
<reference evidence="2 3" key="1">
    <citation type="journal article" date="2018" name="New Phytol.">
        <title>Phylogenomics of Endogonaceae and evolution of mycorrhizas within Mucoromycota.</title>
        <authorList>
            <person name="Chang Y."/>
            <person name="Desiro A."/>
            <person name="Na H."/>
            <person name="Sandor L."/>
            <person name="Lipzen A."/>
            <person name="Clum A."/>
            <person name="Barry K."/>
            <person name="Grigoriev I.V."/>
            <person name="Martin F.M."/>
            <person name="Stajich J.E."/>
            <person name="Smith M.E."/>
            <person name="Bonito G."/>
            <person name="Spatafora J.W."/>
        </authorList>
    </citation>
    <scope>NUCLEOTIDE SEQUENCE [LARGE SCALE GENOMIC DNA]</scope>
    <source>
        <strain evidence="2 3">AD002</strain>
    </source>
</reference>
<feature type="compositionally biased region" description="Polar residues" evidence="1">
    <location>
        <begin position="12"/>
        <end position="63"/>
    </location>
</feature>
<gene>
    <name evidence="2" type="ORF">BC938DRAFT_472167</name>
</gene>
<name>A0A433Q6P1_9FUNG</name>
<organism evidence="2 3">
    <name type="scientific">Jimgerdemannia flammicorona</name>
    <dbReference type="NCBI Taxonomy" id="994334"/>
    <lineage>
        <taxon>Eukaryota</taxon>
        <taxon>Fungi</taxon>
        <taxon>Fungi incertae sedis</taxon>
        <taxon>Mucoromycota</taxon>
        <taxon>Mucoromycotina</taxon>
        <taxon>Endogonomycetes</taxon>
        <taxon>Endogonales</taxon>
        <taxon>Endogonaceae</taxon>
        <taxon>Jimgerdemannia</taxon>
    </lineage>
</organism>
<sequence>MSNFFKKPSRPPNGSNGSIHSSTDSGYVGSPSSTDGSRASSITGPNSLNMNGMAQANANSAKTSGDYGQGDHAPSPTMVNPYLSEHQLLIQYWHNQPSAYVQNPNFGLKDFELMETLGSGGN</sequence>
<proteinExistence type="predicted"/>
<feature type="region of interest" description="Disordered" evidence="1">
    <location>
        <begin position="1"/>
        <end position="79"/>
    </location>
</feature>
<dbReference type="AlphaFoldDB" id="A0A433Q6P1"/>
<comment type="caution">
    <text evidence="2">The sequence shown here is derived from an EMBL/GenBank/DDBJ whole genome shotgun (WGS) entry which is preliminary data.</text>
</comment>
<keyword evidence="3" id="KW-1185">Reference proteome</keyword>
<dbReference type="Proteomes" id="UP000274822">
    <property type="component" value="Unassembled WGS sequence"/>
</dbReference>
<dbReference type="EMBL" id="RBNJ01012966">
    <property type="protein sequence ID" value="RUS25446.1"/>
    <property type="molecule type" value="Genomic_DNA"/>
</dbReference>